<feature type="transmembrane region" description="Helical" evidence="2">
    <location>
        <begin position="247"/>
        <end position="269"/>
    </location>
</feature>
<keyword evidence="2" id="KW-0472">Membrane</keyword>
<name>A0A1E3I2L8_9TREE</name>
<dbReference type="EMBL" id="AWGJ01000003">
    <property type="protein sequence ID" value="ODN82101.1"/>
    <property type="molecule type" value="Genomic_DNA"/>
</dbReference>
<dbReference type="STRING" id="1295533.A0A1E3I2L8"/>
<feature type="chain" id="PRO_5009129506" evidence="3">
    <location>
        <begin position="20"/>
        <end position="272"/>
    </location>
</feature>
<evidence type="ECO:0000256" key="2">
    <source>
        <dbReference type="SAM" id="Phobius"/>
    </source>
</evidence>
<dbReference type="PANTHER" id="PTHR34862">
    <property type="entry name" value="SPARK DOMAIN-CONTAINING PROTEIN"/>
    <property type="match status" value="1"/>
</dbReference>
<evidence type="ECO:0000256" key="1">
    <source>
        <dbReference type="SAM" id="MobiDB-lite"/>
    </source>
</evidence>
<keyword evidence="3" id="KW-0732">Signal</keyword>
<evidence type="ECO:0000313" key="4">
    <source>
        <dbReference type="EMBL" id="ODN82101.1"/>
    </source>
</evidence>
<protein>
    <submittedName>
        <fullName evidence="4">Uncharacterized protein</fullName>
    </submittedName>
</protein>
<keyword evidence="5" id="KW-1185">Reference proteome</keyword>
<dbReference type="GeneID" id="30153719"/>
<dbReference type="PROSITE" id="PS51257">
    <property type="entry name" value="PROKAR_LIPOPROTEIN"/>
    <property type="match status" value="1"/>
</dbReference>
<feature type="region of interest" description="Disordered" evidence="1">
    <location>
        <begin position="219"/>
        <end position="242"/>
    </location>
</feature>
<accession>A0A1E3I2L8</accession>
<reference evidence="4 5" key="1">
    <citation type="submission" date="2016-06" db="EMBL/GenBank/DDBJ databases">
        <title>Evolution of pathogenesis and genome organization in the Tremellales.</title>
        <authorList>
            <person name="Cuomo C."/>
            <person name="Litvintseva A."/>
            <person name="Heitman J."/>
            <person name="Chen Y."/>
            <person name="Sun S."/>
            <person name="Springer D."/>
            <person name="Dromer F."/>
            <person name="Young S."/>
            <person name="Zeng Q."/>
            <person name="Chapman S."/>
            <person name="Gujja S."/>
            <person name="Saif S."/>
            <person name="Birren B."/>
        </authorList>
    </citation>
    <scope>NUCLEOTIDE SEQUENCE [LARGE SCALE GENOMIC DNA]</scope>
    <source>
        <strain evidence="4 5">CBS 6039</strain>
    </source>
</reference>
<feature type="signal peptide" evidence="3">
    <location>
        <begin position="1"/>
        <end position="19"/>
    </location>
</feature>
<keyword evidence="2" id="KW-0812">Transmembrane</keyword>
<evidence type="ECO:0000313" key="5">
    <source>
        <dbReference type="Proteomes" id="UP000094065"/>
    </source>
</evidence>
<gene>
    <name evidence="4" type="ORF">L202_02410</name>
</gene>
<dbReference type="AlphaFoldDB" id="A0A1E3I2L8"/>
<proteinExistence type="predicted"/>
<organism evidence="4 5">
    <name type="scientific">Cryptococcus amylolentus CBS 6039</name>
    <dbReference type="NCBI Taxonomy" id="1295533"/>
    <lineage>
        <taxon>Eukaryota</taxon>
        <taxon>Fungi</taxon>
        <taxon>Dikarya</taxon>
        <taxon>Basidiomycota</taxon>
        <taxon>Agaricomycotina</taxon>
        <taxon>Tremellomycetes</taxon>
        <taxon>Tremellales</taxon>
        <taxon>Cryptococcaceae</taxon>
        <taxon>Cryptococcus</taxon>
    </lineage>
</organism>
<dbReference type="OrthoDB" id="2536450at2759"/>
<comment type="caution">
    <text evidence="4">The sequence shown here is derived from an EMBL/GenBank/DDBJ whole genome shotgun (WGS) entry which is preliminary data.</text>
</comment>
<feature type="compositionally biased region" description="Low complexity" evidence="1">
    <location>
        <begin position="219"/>
        <end position="240"/>
    </location>
</feature>
<sequence length="272" mass="26610">MLARSALIALASSATYTAALSTSCTTQVGVLALGDLGSCLQLTSLLPVLSGSSSVVDSVDSYLKSLCADSTPTCSNDTLTSAQSSIDSGCSSDISDGGSSGTEVSALEAVLAHYTEFQAAACSTNTSTRDYCVTETLTTIQNAIGGNLTTSDVTSLMSGSSSSNSSIASVFTSGQLCTDCVSGMYYEALQANSSIADTVIGQGLTSKCGSDFGTKAPDTASSASSSSASSTSTSSSSSSAGSVATPFVGLLATAGIAGSVLGALVFGAASVL</sequence>
<evidence type="ECO:0000256" key="3">
    <source>
        <dbReference type="SAM" id="SignalP"/>
    </source>
</evidence>
<keyword evidence="2" id="KW-1133">Transmembrane helix</keyword>
<dbReference type="PANTHER" id="PTHR34862:SF1">
    <property type="entry name" value="SPARK DOMAIN-CONTAINING PROTEIN"/>
    <property type="match status" value="1"/>
</dbReference>
<dbReference type="RefSeq" id="XP_018996420.1">
    <property type="nucleotide sequence ID" value="XM_019136017.1"/>
</dbReference>
<dbReference type="Proteomes" id="UP000094065">
    <property type="component" value="Unassembled WGS sequence"/>
</dbReference>